<reference evidence="1 2" key="1">
    <citation type="submission" date="2021-03" db="EMBL/GenBank/DDBJ databases">
        <title>Fibrella sp. HMF5036 genome sequencing and assembly.</title>
        <authorList>
            <person name="Kang H."/>
            <person name="Kim H."/>
            <person name="Bae S."/>
            <person name="Joh K."/>
        </authorList>
    </citation>
    <scope>NUCLEOTIDE SEQUENCE [LARGE SCALE GENOMIC DNA]</scope>
    <source>
        <strain evidence="1 2">HMF5036</strain>
    </source>
</reference>
<name>A0A939GAH5_9BACT</name>
<dbReference type="Pfam" id="PF05593">
    <property type="entry name" value="RHS_repeat"/>
    <property type="match status" value="1"/>
</dbReference>
<dbReference type="EMBL" id="JAFMYU010000018">
    <property type="protein sequence ID" value="MBO0933300.1"/>
    <property type="molecule type" value="Genomic_DNA"/>
</dbReference>
<dbReference type="Proteomes" id="UP000664795">
    <property type="component" value="Unassembled WGS sequence"/>
</dbReference>
<organism evidence="1 2">
    <name type="scientific">Fibrella aquatilis</name>
    <dbReference type="NCBI Taxonomy" id="2817059"/>
    <lineage>
        <taxon>Bacteria</taxon>
        <taxon>Pseudomonadati</taxon>
        <taxon>Bacteroidota</taxon>
        <taxon>Cytophagia</taxon>
        <taxon>Cytophagales</taxon>
        <taxon>Spirosomataceae</taxon>
        <taxon>Fibrella</taxon>
    </lineage>
</organism>
<gene>
    <name evidence="1" type="ORF">J2I48_19985</name>
</gene>
<dbReference type="Gene3D" id="2.180.10.10">
    <property type="entry name" value="RHS repeat-associated core"/>
    <property type="match status" value="1"/>
</dbReference>
<keyword evidence="2" id="KW-1185">Reference proteome</keyword>
<dbReference type="InterPro" id="IPR031325">
    <property type="entry name" value="RHS_repeat"/>
</dbReference>
<comment type="caution">
    <text evidence="1">The sequence shown here is derived from an EMBL/GenBank/DDBJ whole genome shotgun (WGS) entry which is preliminary data.</text>
</comment>
<dbReference type="InterPro" id="IPR006530">
    <property type="entry name" value="YD"/>
</dbReference>
<sequence>MLAEVTRPDGQTVQFGYDALGRRVSKTFRGKTTRWVWDGDKPLHEWTYERNRLIRKYCR</sequence>
<protein>
    <submittedName>
        <fullName evidence="1">RHS repeat protein</fullName>
    </submittedName>
</protein>
<dbReference type="AlphaFoldDB" id="A0A939GAH5"/>
<dbReference type="NCBIfam" id="TIGR01643">
    <property type="entry name" value="YD_repeat_2x"/>
    <property type="match status" value="1"/>
</dbReference>
<evidence type="ECO:0000313" key="1">
    <source>
        <dbReference type="EMBL" id="MBO0933300.1"/>
    </source>
</evidence>
<proteinExistence type="predicted"/>
<dbReference type="RefSeq" id="WP_207337257.1">
    <property type="nucleotide sequence ID" value="NZ_JAFMYU010000018.1"/>
</dbReference>
<accession>A0A939GAH5</accession>
<evidence type="ECO:0000313" key="2">
    <source>
        <dbReference type="Proteomes" id="UP000664795"/>
    </source>
</evidence>